<feature type="transmembrane region" description="Helical" evidence="1">
    <location>
        <begin position="212"/>
        <end position="231"/>
    </location>
</feature>
<evidence type="ECO:0000313" key="2">
    <source>
        <dbReference type="EMBL" id="KAF2222263.1"/>
    </source>
</evidence>
<protein>
    <submittedName>
        <fullName evidence="2">Uncharacterized protein</fullName>
    </submittedName>
</protein>
<reference evidence="3" key="1">
    <citation type="journal article" date="2020" name="Stud. Mycol.">
        <title>101 Dothideomycetes genomes: A test case for predicting lifestyles and emergence of pathogens.</title>
        <authorList>
            <person name="Haridas S."/>
            <person name="Albert R."/>
            <person name="Binder M."/>
            <person name="Bloem J."/>
            <person name="LaButti K."/>
            <person name="Salamov A."/>
            <person name="Andreopoulos B."/>
            <person name="Baker S."/>
            <person name="Barry K."/>
            <person name="Bills G."/>
            <person name="Bluhm B."/>
            <person name="Cannon C."/>
            <person name="Castanera R."/>
            <person name="Culley D."/>
            <person name="Daum C."/>
            <person name="Ezra D."/>
            <person name="Gonzalez J."/>
            <person name="Henrissat B."/>
            <person name="Kuo A."/>
            <person name="Liang C."/>
            <person name="Lipzen A."/>
            <person name="Lutzoni F."/>
            <person name="Magnuson J."/>
            <person name="Mondo S."/>
            <person name="Nolan M."/>
            <person name="Ohm R."/>
            <person name="Pangilinan J."/>
            <person name="Park H.-J."/>
            <person name="Ramirez L."/>
            <person name="Alfaro M."/>
            <person name="Sun H."/>
            <person name="Tritt A."/>
            <person name="Yoshinaga Y."/>
            <person name="Zwiers L.-H."/>
            <person name="Turgeon B."/>
            <person name="Goodwin S."/>
            <person name="Spatafora J."/>
            <person name="Crous P."/>
            <person name="Grigoriev I."/>
        </authorList>
    </citation>
    <scope>NUCLEOTIDE SEQUENCE [LARGE SCALE GENOMIC DNA]</scope>
    <source>
        <strain evidence="3">CECT 20119</strain>
    </source>
</reference>
<dbReference type="Proteomes" id="UP000799538">
    <property type="component" value="Unassembled WGS sequence"/>
</dbReference>
<dbReference type="AlphaFoldDB" id="A0A6A6G9P3"/>
<evidence type="ECO:0000313" key="3">
    <source>
        <dbReference type="Proteomes" id="UP000799538"/>
    </source>
</evidence>
<evidence type="ECO:0000256" key="1">
    <source>
        <dbReference type="SAM" id="Phobius"/>
    </source>
</evidence>
<gene>
    <name evidence="2" type="ORF">BDZ85DRAFT_125749</name>
</gene>
<name>A0A6A6G9P3_9PEZI</name>
<keyword evidence="3" id="KW-1185">Reference proteome</keyword>
<keyword evidence="1" id="KW-0812">Transmembrane</keyword>
<sequence>MDLKTRVEDLSTSVPWSCLKVIEPFSLSRRRGRRGSFSREASHAMEPRWSFTSSLSDDSSKHGPCTHYKIKDPLTYPTILNISRSTIFQTPASSVSLSAFYLTSCHVQRHLTCPGPLTAPKIPDAIQTSPDPICLFTAPANWTLPRPGDCCRNGTVQYLPDGCIFACTPNALSDIYARNCFRQLDGIVGQPVVGRNTEFQDRKEKDSGAPGLGIDGGLIGLVVLAMGLWFGKF</sequence>
<accession>A0A6A6G9P3</accession>
<keyword evidence="1" id="KW-0472">Membrane</keyword>
<proteinExistence type="predicted"/>
<dbReference type="EMBL" id="ML992508">
    <property type="protein sequence ID" value="KAF2222263.1"/>
    <property type="molecule type" value="Genomic_DNA"/>
</dbReference>
<organism evidence="2 3">
    <name type="scientific">Elsinoe ampelina</name>
    <dbReference type="NCBI Taxonomy" id="302913"/>
    <lineage>
        <taxon>Eukaryota</taxon>
        <taxon>Fungi</taxon>
        <taxon>Dikarya</taxon>
        <taxon>Ascomycota</taxon>
        <taxon>Pezizomycotina</taxon>
        <taxon>Dothideomycetes</taxon>
        <taxon>Dothideomycetidae</taxon>
        <taxon>Myriangiales</taxon>
        <taxon>Elsinoaceae</taxon>
        <taxon>Elsinoe</taxon>
    </lineage>
</organism>
<keyword evidence="1" id="KW-1133">Transmembrane helix</keyword>